<evidence type="ECO:0000313" key="3">
    <source>
        <dbReference type="Proteomes" id="UP001614264"/>
    </source>
</evidence>
<dbReference type="EMBL" id="JBITPR010000060">
    <property type="protein sequence ID" value="MFI7875424.1"/>
    <property type="molecule type" value="Genomic_DNA"/>
</dbReference>
<sequence length="132" mass="13728">MTVTATGAGAAAEGGVEGGARDARFARDFFVLEGELLELACVRECAVVATELPELGSSVVVAFVPLAPEQEVAGRRAVLAACLRNLPAHYAHAVAVDEVPRTADGAVREGELLDQVLPQIARDLMSPMAMAD</sequence>
<dbReference type="InterPro" id="IPR045851">
    <property type="entry name" value="AMP-bd_C_sf"/>
</dbReference>
<dbReference type="SUPFAM" id="SSF56801">
    <property type="entry name" value="Acetyl-CoA synthetase-like"/>
    <property type="match status" value="1"/>
</dbReference>
<dbReference type="InterPro" id="IPR025110">
    <property type="entry name" value="AMP-bd_C"/>
</dbReference>
<proteinExistence type="predicted"/>
<evidence type="ECO:0000259" key="1">
    <source>
        <dbReference type="Pfam" id="PF13193"/>
    </source>
</evidence>
<feature type="domain" description="AMP-binding enzyme C-terminal" evidence="1">
    <location>
        <begin position="33"/>
        <end position="105"/>
    </location>
</feature>
<dbReference type="Gene3D" id="3.30.300.30">
    <property type="match status" value="1"/>
</dbReference>
<dbReference type="RefSeq" id="WP_399594732.1">
    <property type="nucleotide sequence ID" value="NZ_JBITPR010000060.1"/>
</dbReference>
<keyword evidence="3" id="KW-1185">Reference proteome</keyword>
<evidence type="ECO:0000313" key="2">
    <source>
        <dbReference type="EMBL" id="MFI7875424.1"/>
    </source>
</evidence>
<reference evidence="2 3" key="1">
    <citation type="submission" date="2024-07" db="EMBL/GenBank/DDBJ databases">
        <title>Whole genome sequencing of Prodigiosin pigment-producing Streptomyces salinarius isolated from rhizosphere soil of Arachis hypogaea.</title>
        <authorList>
            <person name="Vidhya A."/>
            <person name="Ramya S."/>
        </authorList>
    </citation>
    <scope>NUCLEOTIDE SEQUENCE [LARGE SCALE GENOMIC DNA]</scope>
    <source>
        <strain evidence="2 3">VRMG2420</strain>
    </source>
</reference>
<protein>
    <recommendedName>
        <fullName evidence="1">AMP-binding enzyme C-terminal domain-containing protein</fullName>
    </recommendedName>
</protein>
<name>A0ABW8BK87_9ACTN</name>
<dbReference type="Pfam" id="PF13193">
    <property type="entry name" value="AMP-binding_C"/>
    <property type="match status" value="1"/>
</dbReference>
<dbReference type="Proteomes" id="UP001614264">
    <property type="component" value="Unassembled WGS sequence"/>
</dbReference>
<organism evidence="2 3">
    <name type="scientific">Streptomyces salinarius</name>
    <dbReference type="NCBI Taxonomy" id="2762598"/>
    <lineage>
        <taxon>Bacteria</taxon>
        <taxon>Bacillati</taxon>
        <taxon>Actinomycetota</taxon>
        <taxon>Actinomycetes</taxon>
        <taxon>Kitasatosporales</taxon>
        <taxon>Streptomycetaceae</taxon>
        <taxon>Streptomyces</taxon>
    </lineage>
</organism>
<gene>
    <name evidence="2" type="ORF">AB4829_33135</name>
</gene>
<comment type="caution">
    <text evidence="2">The sequence shown here is derived from an EMBL/GenBank/DDBJ whole genome shotgun (WGS) entry which is preliminary data.</text>
</comment>
<accession>A0ABW8BK87</accession>